<evidence type="ECO:0000256" key="2">
    <source>
        <dbReference type="SAM" id="MobiDB-lite"/>
    </source>
</evidence>
<organism evidence="3 4">
    <name type="scientific">Micromonospora cathayae</name>
    <dbReference type="NCBI Taxonomy" id="3028804"/>
    <lineage>
        <taxon>Bacteria</taxon>
        <taxon>Bacillati</taxon>
        <taxon>Actinomycetota</taxon>
        <taxon>Actinomycetes</taxon>
        <taxon>Micromonosporales</taxon>
        <taxon>Micromonosporaceae</taxon>
        <taxon>Micromonospora</taxon>
    </lineage>
</organism>
<sequence>MGRRPFCHHGCGGASQALRHLLRESHHARPEDLPDLVMRVAPLVDVRAAVIYLVDHRQRWLVPVPGRLTPSRPPVPITGTMAGRSFSVLTSHEVAGSEGRSLWLPLLDGTERLGVLELVGDGPFDGAHRDGLAVFATLLAELLVSRDQYGDALELIRRRAPMRLPAELLRAQLPPLTFATERLVISGLLEPCYDVGGDAFDYAVNGDLAHRALFDAVGHGTQGGLRAAVLAAIALAAYRNARRLGLSLVGTYHHIDDAVRSHDRTGMTTAILAELTDGLPAPETTRRLMHAILDHQNDVLSDDATVLMARWRGLTRRHAGGHRRRPAHAPGTGQRRRTGDGGRRRP</sequence>
<evidence type="ECO:0008006" key="5">
    <source>
        <dbReference type="Google" id="ProtNLM"/>
    </source>
</evidence>
<evidence type="ECO:0000313" key="3">
    <source>
        <dbReference type="EMBL" id="WDZ87438.1"/>
    </source>
</evidence>
<feature type="compositionally biased region" description="Basic residues" evidence="2">
    <location>
        <begin position="317"/>
        <end position="327"/>
    </location>
</feature>
<protein>
    <recommendedName>
        <fullName evidence="5">GAF domain-containing protein</fullName>
    </recommendedName>
</protein>
<keyword evidence="4" id="KW-1185">Reference proteome</keyword>
<dbReference type="EMBL" id="CP118615">
    <property type="protein sequence ID" value="WDZ87438.1"/>
    <property type="molecule type" value="Genomic_DNA"/>
</dbReference>
<proteinExistence type="predicted"/>
<accession>A0ABY7ZYB3</accession>
<dbReference type="InterPro" id="IPR036457">
    <property type="entry name" value="PPM-type-like_dom_sf"/>
</dbReference>
<dbReference type="InterPro" id="IPR052016">
    <property type="entry name" value="Bact_Sigma-Reg"/>
</dbReference>
<evidence type="ECO:0000313" key="4">
    <source>
        <dbReference type="Proteomes" id="UP001219605"/>
    </source>
</evidence>
<keyword evidence="1" id="KW-0378">Hydrolase</keyword>
<evidence type="ECO:0000256" key="1">
    <source>
        <dbReference type="ARBA" id="ARBA00022801"/>
    </source>
</evidence>
<dbReference type="RefSeq" id="WP_275034382.1">
    <property type="nucleotide sequence ID" value="NZ_CP118615.1"/>
</dbReference>
<dbReference type="Proteomes" id="UP001219605">
    <property type="component" value="Chromosome"/>
</dbReference>
<feature type="compositionally biased region" description="Basic and acidic residues" evidence="2">
    <location>
        <begin position="337"/>
        <end position="346"/>
    </location>
</feature>
<dbReference type="PANTHER" id="PTHR43156">
    <property type="entry name" value="STAGE II SPORULATION PROTEIN E-RELATED"/>
    <property type="match status" value="1"/>
</dbReference>
<gene>
    <name evidence="3" type="ORF">PVK37_14015</name>
</gene>
<dbReference type="SUPFAM" id="SSF55781">
    <property type="entry name" value="GAF domain-like"/>
    <property type="match status" value="1"/>
</dbReference>
<dbReference type="PANTHER" id="PTHR43156:SF2">
    <property type="entry name" value="STAGE II SPORULATION PROTEIN E"/>
    <property type="match status" value="1"/>
</dbReference>
<reference evidence="3 4" key="1">
    <citation type="submission" date="2023-02" db="EMBL/GenBank/DDBJ databases">
        <authorList>
            <person name="Mo P."/>
        </authorList>
    </citation>
    <scope>NUCLEOTIDE SEQUENCE [LARGE SCALE GENOMIC DNA]</scope>
    <source>
        <strain evidence="3 4">HUAS 3</strain>
    </source>
</reference>
<name>A0ABY7ZYB3_9ACTN</name>
<dbReference type="Gene3D" id="3.60.40.10">
    <property type="entry name" value="PPM-type phosphatase domain"/>
    <property type="match status" value="1"/>
</dbReference>
<feature type="region of interest" description="Disordered" evidence="2">
    <location>
        <begin position="317"/>
        <end position="346"/>
    </location>
</feature>